<name>A0ABX9S6X9_PARPN</name>
<proteinExistence type="predicted"/>
<evidence type="ECO:0000313" key="1">
    <source>
        <dbReference type="EMBL" id="RKS43920.1"/>
    </source>
</evidence>
<protein>
    <recommendedName>
        <fullName evidence="3">Transposase</fullName>
    </recommendedName>
</protein>
<reference evidence="1" key="1">
    <citation type="submission" date="2018-10" db="EMBL/GenBank/DDBJ databases">
        <title>Genomic Encyclopedia of Archaeal and Bacterial Type Strains, Phase II (KMG-II): from individual species to whole genera.</title>
        <authorList>
            <person name="Goeker M."/>
        </authorList>
    </citation>
    <scope>NUCLEOTIDE SEQUENCE [LARGE SCALE GENOMIC DNA]</scope>
    <source>
        <strain evidence="1">DSM 2944</strain>
    </source>
</reference>
<organism evidence="1 2">
    <name type="scientific">Paracoccus pantotrophus</name>
    <name type="common">Thiosphaera pantotropha</name>
    <dbReference type="NCBI Taxonomy" id="82367"/>
    <lineage>
        <taxon>Bacteria</taxon>
        <taxon>Pseudomonadati</taxon>
        <taxon>Pseudomonadota</taxon>
        <taxon>Alphaproteobacteria</taxon>
        <taxon>Rhodobacterales</taxon>
        <taxon>Paracoccaceae</taxon>
        <taxon>Paracoccus</taxon>
    </lineage>
</organism>
<dbReference type="Proteomes" id="UP000273626">
    <property type="component" value="Unassembled WGS sequence"/>
</dbReference>
<dbReference type="GeneID" id="80457922"/>
<comment type="caution">
    <text evidence="1">The sequence shown here is derived from an EMBL/GenBank/DDBJ whole genome shotgun (WGS) entry which is preliminary data.</text>
</comment>
<evidence type="ECO:0008006" key="3">
    <source>
        <dbReference type="Google" id="ProtNLM"/>
    </source>
</evidence>
<sequence length="40" mass="4776">MAEKRHKPDEIVTKLRRLDVLRGHPARELLPDPWTAFRLI</sequence>
<evidence type="ECO:0000313" key="2">
    <source>
        <dbReference type="Proteomes" id="UP000273626"/>
    </source>
</evidence>
<dbReference type="RefSeq" id="WP_276330384.1">
    <property type="nucleotide sequence ID" value="NZ_CP044423.1"/>
</dbReference>
<gene>
    <name evidence="1" type="ORF">BDE18_2745</name>
</gene>
<dbReference type="EMBL" id="RBLI01000002">
    <property type="protein sequence ID" value="RKS43920.1"/>
    <property type="molecule type" value="Genomic_DNA"/>
</dbReference>
<keyword evidence="2" id="KW-1185">Reference proteome</keyword>
<accession>A0ABX9S6X9</accession>